<evidence type="ECO:0000313" key="11">
    <source>
        <dbReference type="Proteomes" id="UP000198432"/>
    </source>
</evidence>
<accession>A0A239GM40</accession>
<dbReference type="Pfam" id="PF04143">
    <property type="entry name" value="Sulf_transp"/>
    <property type="match status" value="1"/>
</dbReference>
<keyword evidence="3" id="KW-1003">Cell membrane</keyword>
<dbReference type="OrthoDB" id="9814020at2"/>
<organism evidence="10 11">
    <name type="scientific">Pontibacter ummariensis</name>
    <dbReference type="NCBI Taxonomy" id="1610492"/>
    <lineage>
        <taxon>Bacteria</taxon>
        <taxon>Pseudomonadati</taxon>
        <taxon>Bacteroidota</taxon>
        <taxon>Cytophagia</taxon>
        <taxon>Cytophagales</taxon>
        <taxon>Hymenobacteraceae</taxon>
        <taxon>Pontibacter</taxon>
    </lineage>
</organism>
<feature type="transmembrane region" description="Helical" evidence="9">
    <location>
        <begin position="41"/>
        <end position="58"/>
    </location>
</feature>
<dbReference type="AlphaFoldDB" id="A0A239GM40"/>
<comment type="subcellular location">
    <subcellularLocation>
        <location evidence="1">Cell inner membrane</location>
        <topology evidence="1">Multi-pass membrane protein</topology>
    </subcellularLocation>
</comment>
<dbReference type="Proteomes" id="UP000198432">
    <property type="component" value="Unassembled WGS sequence"/>
</dbReference>
<keyword evidence="4" id="KW-0997">Cell inner membrane</keyword>
<dbReference type="PANTHER" id="PTHR30574">
    <property type="entry name" value="INNER MEMBRANE PROTEIN YEDE"/>
    <property type="match status" value="1"/>
</dbReference>
<dbReference type="InterPro" id="IPR007272">
    <property type="entry name" value="Sulf_transp_TsuA/YedE"/>
</dbReference>
<dbReference type="EMBL" id="FZOQ01000011">
    <property type="protein sequence ID" value="SNS69573.1"/>
    <property type="molecule type" value="Genomic_DNA"/>
</dbReference>
<evidence type="ECO:0000256" key="9">
    <source>
        <dbReference type="SAM" id="Phobius"/>
    </source>
</evidence>
<comment type="similarity">
    <text evidence="8">Belongs to the TsuA/YedE (TC 9.B.102) family.</text>
</comment>
<gene>
    <name evidence="10" type="ORF">SAMN06296052_111108</name>
</gene>
<evidence type="ECO:0000256" key="7">
    <source>
        <dbReference type="ARBA" id="ARBA00023136"/>
    </source>
</evidence>
<sequence length="164" mass="17724">MVLLLFFGKSFGFSTNLRVICAACGAGKHSRFFDFNWRAQTWNLLFLVGAVLGGWIASEFMSGDDPVQISQATIEDLRELGFSAPDDLQPEKIFSFEALLSVRGFLLLLIGGFMIGFGSRYAGGCTSGHAISGLSNLQLPSLIAVIGFFIGGLISTFILLPLLF</sequence>
<evidence type="ECO:0000256" key="2">
    <source>
        <dbReference type="ARBA" id="ARBA00022448"/>
    </source>
</evidence>
<evidence type="ECO:0000256" key="4">
    <source>
        <dbReference type="ARBA" id="ARBA00022519"/>
    </source>
</evidence>
<keyword evidence="7 9" id="KW-0472">Membrane</keyword>
<keyword evidence="5 9" id="KW-0812">Transmembrane</keyword>
<reference evidence="11" key="1">
    <citation type="submission" date="2017-06" db="EMBL/GenBank/DDBJ databases">
        <authorList>
            <person name="Varghese N."/>
            <person name="Submissions S."/>
        </authorList>
    </citation>
    <scope>NUCLEOTIDE SEQUENCE [LARGE SCALE GENOMIC DNA]</scope>
    <source>
        <strain evidence="11">NKM1</strain>
    </source>
</reference>
<name>A0A239GM40_9BACT</name>
<evidence type="ECO:0000256" key="3">
    <source>
        <dbReference type="ARBA" id="ARBA00022475"/>
    </source>
</evidence>
<protein>
    <submittedName>
        <fullName evidence="10">Uncharacterized protein</fullName>
    </submittedName>
</protein>
<dbReference type="GO" id="GO:0005886">
    <property type="term" value="C:plasma membrane"/>
    <property type="evidence" value="ECO:0007669"/>
    <property type="project" value="UniProtKB-SubCell"/>
</dbReference>
<evidence type="ECO:0000256" key="1">
    <source>
        <dbReference type="ARBA" id="ARBA00004429"/>
    </source>
</evidence>
<evidence type="ECO:0000313" key="10">
    <source>
        <dbReference type="EMBL" id="SNS69573.1"/>
    </source>
</evidence>
<feature type="transmembrane region" description="Helical" evidence="9">
    <location>
        <begin position="142"/>
        <end position="163"/>
    </location>
</feature>
<evidence type="ECO:0000256" key="8">
    <source>
        <dbReference type="ARBA" id="ARBA00035655"/>
    </source>
</evidence>
<proteinExistence type="inferred from homology"/>
<evidence type="ECO:0000256" key="5">
    <source>
        <dbReference type="ARBA" id="ARBA00022692"/>
    </source>
</evidence>
<evidence type="ECO:0000256" key="6">
    <source>
        <dbReference type="ARBA" id="ARBA00022989"/>
    </source>
</evidence>
<keyword evidence="6 9" id="KW-1133">Transmembrane helix</keyword>
<feature type="transmembrane region" description="Helical" evidence="9">
    <location>
        <begin position="100"/>
        <end position="122"/>
    </location>
</feature>
<keyword evidence="11" id="KW-1185">Reference proteome</keyword>
<dbReference type="PANTHER" id="PTHR30574:SF1">
    <property type="entry name" value="SULPHUR TRANSPORT DOMAIN-CONTAINING PROTEIN"/>
    <property type="match status" value="1"/>
</dbReference>
<keyword evidence="2" id="KW-0813">Transport</keyword>